<feature type="domain" description="Phage capsid-like C-terminal" evidence="2">
    <location>
        <begin position="135"/>
        <end position="403"/>
    </location>
</feature>
<accession>A0A143DG27</accession>
<name>A0A143DG27_9PROT</name>
<proteinExistence type="predicted"/>
<evidence type="ECO:0000313" key="3">
    <source>
        <dbReference type="EMBL" id="AMW35500.1"/>
    </source>
</evidence>
<dbReference type="Gene3D" id="3.30.2320.10">
    <property type="entry name" value="hypothetical protein PF0899 domain"/>
    <property type="match status" value="1"/>
</dbReference>
<dbReference type="InterPro" id="IPR054612">
    <property type="entry name" value="Phage_capsid-like_C"/>
</dbReference>
<dbReference type="SUPFAM" id="SSF56563">
    <property type="entry name" value="Major capsid protein gp5"/>
    <property type="match status" value="1"/>
</dbReference>
<dbReference type="NCBIfam" id="TIGR01554">
    <property type="entry name" value="major_cap_HK97"/>
    <property type="match status" value="1"/>
</dbReference>
<dbReference type="KEGG" id="hjo:AY555_02805"/>
<dbReference type="InterPro" id="IPR024455">
    <property type="entry name" value="Phage_capsid"/>
</dbReference>
<comment type="subcellular location">
    <subcellularLocation>
        <location evidence="1">Virion</location>
    </subcellularLocation>
</comment>
<dbReference type="Proteomes" id="UP000076066">
    <property type="component" value="Chromosome"/>
</dbReference>
<evidence type="ECO:0000259" key="2">
    <source>
        <dbReference type="Pfam" id="PF05065"/>
    </source>
</evidence>
<dbReference type="Pfam" id="PF05065">
    <property type="entry name" value="Phage_capsid"/>
    <property type="match status" value="1"/>
</dbReference>
<gene>
    <name evidence="3" type="ORF">AY555_02805</name>
</gene>
<evidence type="ECO:0000256" key="1">
    <source>
        <dbReference type="ARBA" id="ARBA00004328"/>
    </source>
</evidence>
<sequence>MANEGHPSAGKSVEALAAEVKASFSKSLDEARSIAEKALSEVQANGKLSGSVQEKADEALIKMNALQEQLAGMEQKMVRLSGPGGNTCDTSLGQTFVADSKIREFLDSQSKRGKVDMVFKSTITSATTDAAGSAGRLVTNTRLPDIIAAPERRMTIRDLITPGQMDGNTLEYVRETGFTNQAGMVAETEAVPQSSIKFDLVNTTAKVIGHYMKASRQILDDAAQLASYIDGRLRYGLAYKEEAQLLNGDGTGQNLLGIIPQAKAYSAPITMEKATSIDVMRLAMLQAALAEYPATAHVLNPVDWAWIETLKDSQGRYLIGNPQGSATPTLWGLPVVTTQAIGVDKFLTGAFRLGAQVFDRWHVRVEVATEHGDDFIHNRVTILCEERLALAVYRPEAFIYGDFGRID</sequence>
<evidence type="ECO:0000313" key="4">
    <source>
        <dbReference type="Proteomes" id="UP000076066"/>
    </source>
</evidence>
<protein>
    <submittedName>
        <fullName evidence="3">Capsid protein</fullName>
    </submittedName>
</protein>
<organism evidence="3 4">
    <name type="scientific">Haematospirillum jordaniae</name>
    <dbReference type="NCBI Taxonomy" id="1549855"/>
    <lineage>
        <taxon>Bacteria</taxon>
        <taxon>Pseudomonadati</taxon>
        <taxon>Pseudomonadota</taxon>
        <taxon>Alphaproteobacteria</taxon>
        <taxon>Rhodospirillales</taxon>
        <taxon>Novispirillaceae</taxon>
        <taxon>Haematospirillum</taxon>
    </lineage>
</organism>
<dbReference type="Gene3D" id="3.30.2400.10">
    <property type="entry name" value="Major capsid protein gp5"/>
    <property type="match status" value="1"/>
</dbReference>
<dbReference type="AlphaFoldDB" id="A0A143DG27"/>
<dbReference type="OrthoDB" id="637859at2"/>
<dbReference type="STRING" id="1549855.AY555_02805"/>
<dbReference type="EMBL" id="CP014525">
    <property type="protein sequence ID" value="AMW35500.1"/>
    <property type="molecule type" value="Genomic_DNA"/>
</dbReference>
<keyword evidence="4" id="KW-1185">Reference proteome</keyword>
<reference evidence="3 4" key="1">
    <citation type="submission" date="2016-02" db="EMBL/GenBank/DDBJ databases">
        <title>Complete Genome of H5569, the type strain of the newly described species Haematospirillium jordaniae.</title>
        <authorList>
            <person name="Nicholson A.C."/>
            <person name="Humrighouse B.W."/>
            <person name="Loparov V."/>
            <person name="McQuiston J.R."/>
        </authorList>
    </citation>
    <scope>NUCLEOTIDE SEQUENCE [LARGE SCALE GENOMIC DNA]</scope>
    <source>
        <strain evidence="3 4">H5569</strain>
    </source>
</reference>